<gene>
    <name evidence="1" type="ORF">HUK84_08850</name>
</gene>
<sequence>MNKLELPTGAFLSIRAALLISVLILGASREFETITGYHTGEVLDVIKKMDNIYSSCTSENIEINLNKKEAAIIFHTLLNYISGTGEYKSHKYLTNIGKFDLKVYFVESLERKLKEIMVHVGN</sequence>
<protein>
    <submittedName>
        <fullName evidence="1">Uncharacterized protein</fullName>
    </submittedName>
</protein>
<dbReference type="AlphaFoldDB" id="A0A7Y7M5P5"/>
<reference evidence="1 2" key="1">
    <citation type="submission" date="2020-06" db="EMBL/GenBank/DDBJ databases">
        <title>Description of novel acetic acid bacteria.</title>
        <authorList>
            <person name="Sombolestani A."/>
        </authorList>
    </citation>
    <scope>NUCLEOTIDE SEQUENCE [LARGE SCALE GENOMIC DNA]</scope>
    <source>
        <strain evidence="1 2">LMG 31431</strain>
    </source>
</reference>
<comment type="caution">
    <text evidence="1">The sequence shown here is derived from an EMBL/GenBank/DDBJ whole genome shotgun (WGS) entry which is preliminary data.</text>
</comment>
<name>A0A7Y7M5P5_9PROT</name>
<organism evidence="1 2">
    <name type="scientific">Nguyenibacter vanlangensis</name>
    <dbReference type="NCBI Taxonomy" id="1216886"/>
    <lineage>
        <taxon>Bacteria</taxon>
        <taxon>Pseudomonadati</taxon>
        <taxon>Pseudomonadota</taxon>
        <taxon>Alphaproteobacteria</taxon>
        <taxon>Acetobacterales</taxon>
        <taxon>Acetobacteraceae</taxon>
        <taxon>Nguyenibacter</taxon>
    </lineage>
</organism>
<evidence type="ECO:0000313" key="1">
    <source>
        <dbReference type="EMBL" id="NVN11242.1"/>
    </source>
</evidence>
<proteinExistence type="predicted"/>
<dbReference type="Proteomes" id="UP000534870">
    <property type="component" value="Unassembled WGS sequence"/>
</dbReference>
<dbReference type="RefSeq" id="WP_176639973.1">
    <property type="nucleotide sequence ID" value="NZ_JABXXP010000140.1"/>
</dbReference>
<accession>A0A7Y7M5P5</accession>
<dbReference type="EMBL" id="JABXXP010000140">
    <property type="protein sequence ID" value="NVN11242.1"/>
    <property type="molecule type" value="Genomic_DNA"/>
</dbReference>
<evidence type="ECO:0000313" key="2">
    <source>
        <dbReference type="Proteomes" id="UP000534870"/>
    </source>
</evidence>